<dbReference type="KEGG" id="mcw:A8L33_06690"/>
<dbReference type="AlphaFoldDB" id="A0A0M8MF36"/>
<dbReference type="SUPFAM" id="SSF46689">
    <property type="entry name" value="Homeodomain-like"/>
    <property type="match status" value="2"/>
</dbReference>
<dbReference type="PROSITE" id="PS01124">
    <property type="entry name" value="HTH_ARAC_FAMILY_2"/>
    <property type="match status" value="1"/>
</dbReference>
<evidence type="ECO:0000256" key="1">
    <source>
        <dbReference type="ARBA" id="ARBA00023015"/>
    </source>
</evidence>
<proteinExistence type="predicted"/>
<name>A0A0M8MF36_9MICO</name>
<sequence length="292" mass="32014">MDARTSAIIERAADKARRHIGNPARADALAVTLGRTTAPTPMMFVRYPPCLAMVLHGRKRTLDPDALETEWGPESFLITPVNLPVIARVIEVGEEGDFLSLNWRLDPAVVREVSGALPRDTRSAPPDRLGATTAEIADAVDRLLGLLDAPEDAPVLLPLITRELTLRLMRSDQAPRLHAAAQHAHADSVSAAIDHFTADLARSWTIDDVAALCHVSTATLTRRFRDITGLTPMRYLKRLRLGEARRVLLTEGRSASHAASAVGYLSAAHFSRDYRAAYQVPPSEDLRRMSRG</sequence>
<reference evidence="4" key="1">
    <citation type="submission" date="2015-04" db="EMBL/GenBank/DDBJ databases">
        <title>Complete genome sequence of Microbacterium chocolatum SIT 101, a bacterium enantioselectively hydrolyzing mesomeric diesters.</title>
        <authorList>
            <person name="Li X."/>
            <person name="Xu Y."/>
        </authorList>
    </citation>
    <scope>NUCLEOTIDE SEQUENCE [LARGE SCALE GENOMIC DNA]</scope>
    <source>
        <strain evidence="4">SIT 101</strain>
    </source>
</reference>
<dbReference type="InterPro" id="IPR009057">
    <property type="entry name" value="Homeodomain-like_sf"/>
</dbReference>
<gene>
    <name evidence="4" type="ORF">XI38_11800</name>
</gene>
<dbReference type="PANTHER" id="PTHR43436:SF1">
    <property type="entry name" value="TRANSCRIPTIONAL REGULATORY PROTEIN"/>
    <property type="match status" value="1"/>
</dbReference>
<keyword evidence="5" id="KW-1185">Reference proteome</keyword>
<evidence type="ECO:0000313" key="4">
    <source>
        <dbReference type="EMBL" id="KOS10178.1"/>
    </source>
</evidence>
<evidence type="ECO:0000259" key="3">
    <source>
        <dbReference type="PROSITE" id="PS01124"/>
    </source>
</evidence>
<evidence type="ECO:0000313" key="5">
    <source>
        <dbReference type="Proteomes" id="UP000037737"/>
    </source>
</evidence>
<protein>
    <recommendedName>
        <fullName evidence="3">HTH araC/xylS-type domain-containing protein</fullName>
    </recommendedName>
</protein>
<dbReference type="OrthoDB" id="241790at2"/>
<evidence type="ECO:0000256" key="2">
    <source>
        <dbReference type="ARBA" id="ARBA00023163"/>
    </source>
</evidence>
<dbReference type="SMART" id="SM00342">
    <property type="entry name" value="HTH_ARAC"/>
    <property type="match status" value="1"/>
</dbReference>
<organism evidence="4 5">
    <name type="scientific">Microbacterium aurantiacum</name>
    <dbReference type="NCBI Taxonomy" id="162393"/>
    <lineage>
        <taxon>Bacteria</taxon>
        <taxon>Bacillati</taxon>
        <taxon>Actinomycetota</taxon>
        <taxon>Actinomycetes</taxon>
        <taxon>Micrococcales</taxon>
        <taxon>Microbacteriaceae</taxon>
        <taxon>Microbacterium</taxon>
    </lineage>
</organism>
<dbReference type="GO" id="GO:0043565">
    <property type="term" value="F:sequence-specific DNA binding"/>
    <property type="evidence" value="ECO:0007669"/>
    <property type="project" value="InterPro"/>
</dbReference>
<dbReference type="InterPro" id="IPR009594">
    <property type="entry name" value="Tscrpt_reg_HTH_AraC_N"/>
</dbReference>
<dbReference type="PANTHER" id="PTHR43436">
    <property type="entry name" value="ARAC-FAMILY TRANSCRIPTIONAL REGULATOR"/>
    <property type="match status" value="1"/>
</dbReference>
<accession>A0A0M8MF36</accession>
<dbReference type="Pfam" id="PF06719">
    <property type="entry name" value="AraC_N"/>
    <property type="match status" value="1"/>
</dbReference>
<feature type="domain" description="HTH araC/xylS-type" evidence="3">
    <location>
        <begin position="190"/>
        <end position="288"/>
    </location>
</feature>
<dbReference type="Gene3D" id="1.10.10.60">
    <property type="entry name" value="Homeodomain-like"/>
    <property type="match status" value="1"/>
</dbReference>
<keyword evidence="1" id="KW-0805">Transcription regulation</keyword>
<dbReference type="InterPro" id="IPR018060">
    <property type="entry name" value="HTH_AraC"/>
</dbReference>
<comment type="caution">
    <text evidence="4">The sequence shown here is derived from an EMBL/GenBank/DDBJ whole genome shotgun (WGS) entry which is preliminary data.</text>
</comment>
<dbReference type="GO" id="GO:0003700">
    <property type="term" value="F:DNA-binding transcription factor activity"/>
    <property type="evidence" value="ECO:0007669"/>
    <property type="project" value="InterPro"/>
</dbReference>
<dbReference type="PATRIC" id="fig|84292.3.peg.2397"/>
<dbReference type="Pfam" id="PF12833">
    <property type="entry name" value="HTH_18"/>
    <property type="match status" value="1"/>
</dbReference>
<dbReference type="EMBL" id="LAVO01000012">
    <property type="protein sequence ID" value="KOS10178.1"/>
    <property type="molecule type" value="Genomic_DNA"/>
</dbReference>
<dbReference type="Proteomes" id="UP000037737">
    <property type="component" value="Unassembled WGS sequence"/>
</dbReference>
<keyword evidence="2" id="KW-0804">Transcription</keyword>